<dbReference type="RefSeq" id="WP_136729764.1">
    <property type="nucleotide sequence ID" value="NZ_SUMC01000097.1"/>
</dbReference>
<proteinExistence type="predicted"/>
<evidence type="ECO:0000313" key="3">
    <source>
        <dbReference type="Proteomes" id="UP000305778"/>
    </source>
</evidence>
<comment type="caution">
    <text evidence="2">The sequence shown here is derived from an EMBL/GenBank/DDBJ whole genome shotgun (WGS) entry which is preliminary data.</text>
</comment>
<keyword evidence="1" id="KW-1133">Transmembrane helix</keyword>
<dbReference type="AlphaFoldDB" id="A0A4U0RU73"/>
<dbReference type="Proteomes" id="UP000305778">
    <property type="component" value="Unassembled WGS sequence"/>
</dbReference>
<sequence length="162" mass="17101">MPHRGRRLAGELIGWWVLLFLLNLVFISTLSPLELIVGAAASTVAAVGAWAIHRAVRPDVGPAGHWTAAVWAWPGTLLTETVRLARLTLAGLRGRPAQGRFTTVRLRAGVGTAWACSLLSGTPGSCVMAVDAHPGAAPVLIVHSLFDSRSRLESVLAEADEA</sequence>
<keyword evidence="1" id="KW-0812">Transmembrane</keyword>
<feature type="transmembrane region" description="Helical" evidence="1">
    <location>
        <begin position="12"/>
        <end position="29"/>
    </location>
</feature>
<keyword evidence="3" id="KW-1185">Reference proteome</keyword>
<keyword evidence="1" id="KW-0472">Membrane</keyword>
<dbReference type="OrthoDB" id="4296742at2"/>
<evidence type="ECO:0000313" key="2">
    <source>
        <dbReference type="EMBL" id="TJZ99743.1"/>
    </source>
</evidence>
<dbReference type="EMBL" id="SUMC01000097">
    <property type="protein sequence ID" value="TJZ99743.1"/>
    <property type="molecule type" value="Genomic_DNA"/>
</dbReference>
<gene>
    <name evidence="2" type="ORF">FCI23_44640</name>
</gene>
<reference evidence="2 3" key="1">
    <citation type="submission" date="2019-04" db="EMBL/GenBank/DDBJ databases">
        <title>Streptomyces oryziradicis sp. nov., a novel actinomycete isolated from rhizosphere soil of rice (Oryza sativa L.).</title>
        <authorList>
            <person name="Li C."/>
        </authorList>
    </citation>
    <scope>NUCLEOTIDE SEQUENCE [LARGE SCALE GENOMIC DNA]</scope>
    <source>
        <strain evidence="2 3">NEAU-C40</strain>
    </source>
</reference>
<protein>
    <submittedName>
        <fullName evidence="2">Uncharacterized protein</fullName>
    </submittedName>
</protein>
<evidence type="ECO:0000256" key="1">
    <source>
        <dbReference type="SAM" id="Phobius"/>
    </source>
</evidence>
<organism evidence="2 3">
    <name type="scientific">Actinacidiphila oryziradicis</name>
    <dbReference type="NCBI Taxonomy" id="2571141"/>
    <lineage>
        <taxon>Bacteria</taxon>
        <taxon>Bacillati</taxon>
        <taxon>Actinomycetota</taxon>
        <taxon>Actinomycetes</taxon>
        <taxon>Kitasatosporales</taxon>
        <taxon>Streptomycetaceae</taxon>
        <taxon>Actinacidiphila</taxon>
    </lineage>
</organism>
<feature type="transmembrane region" description="Helical" evidence="1">
    <location>
        <begin position="35"/>
        <end position="52"/>
    </location>
</feature>
<accession>A0A4U0RU73</accession>
<name>A0A4U0RU73_9ACTN</name>